<accession>A0A023BNK9</accession>
<evidence type="ECO:0000313" key="4">
    <source>
        <dbReference type="Proteomes" id="UP000023541"/>
    </source>
</evidence>
<feature type="signal peptide" evidence="2">
    <location>
        <begin position="1"/>
        <end position="19"/>
    </location>
</feature>
<evidence type="ECO:0000313" key="3">
    <source>
        <dbReference type="EMBL" id="EZH71524.1"/>
    </source>
</evidence>
<feature type="chain" id="PRO_5001511695" description="Peptidase S74 domain-containing protein" evidence="2">
    <location>
        <begin position="20"/>
        <end position="304"/>
    </location>
</feature>
<dbReference type="EMBL" id="AQRA01000015">
    <property type="protein sequence ID" value="EZH71524.1"/>
    <property type="molecule type" value="Genomic_DNA"/>
</dbReference>
<dbReference type="RefSeq" id="WP_051576053.1">
    <property type="nucleotide sequence ID" value="NZ_AQRA01000015.1"/>
</dbReference>
<protein>
    <recommendedName>
        <fullName evidence="5">Peptidase S74 domain-containing protein</fullName>
    </recommendedName>
</protein>
<evidence type="ECO:0000256" key="2">
    <source>
        <dbReference type="SAM" id="SignalP"/>
    </source>
</evidence>
<dbReference type="STRING" id="1317122.ATO12_07435"/>
<reference evidence="3 4" key="1">
    <citation type="submission" date="2014-04" db="EMBL/GenBank/DDBJ databases">
        <title>Aquimarina sp. 22II-S11-z7 Genome Sequencing.</title>
        <authorList>
            <person name="Lai Q."/>
        </authorList>
    </citation>
    <scope>NUCLEOTIDE SEQUENCE [LARGE SCALE GENOMIC DNA]</scope>
    <source>
        <strain evidence="3 4">22II-S11-z7</strain>
    </source>
</reference>
<comment type="caution">
    <text evidence="3">The sequence shown here is derived from an EMBL/GenBank/DDBJ whole genome shotgun (WGS) entry which is preliminary data.</text>
</comment>
<dbReference type="eggNOG" id="COG5295">
    <property type="taxonomic scope" value="Bacteria"/>
</dbReference>
<keyword evidence="1" id="KW-0175">Coiled coil</keyword>
<proteinExistence type="predicted"/>
<name>A0A023BNK9_9FLAO</name>
<sequence>MKKTILTLVLLGFSLGIEAQDLISGGQNSWIFHTPDDNRTTLYIAPKTNGNWDWSKTTSFLNDGKVNFANTISVNGNISGKDIISEGQNSWIFHTPDDNRTTLYIAPKTNGNWDWSKTTSFLNDGKVNFANTISVNGNISGKDIISEGQNSWIFHTPDDNRTTLYIAPKTNGNWDWSKTTSFFNDGKVNFVNNISIRGKIETKEIIVTTSPTADFVFESDYQLPSLDDIEKHIKEKKHLPQIASAKEMKENGVNVGDFQVQLLQKIEELTLYTIQQEKEIRELKSLNTKLQELNLRLEKLESQR</sequence>
<feature type="coiled-coil region" evidence="1">
    <location>
        <begin position="276"/>
        <end position="303"/>
    </location>
</feature>
<evidence type="ECO:0000256" key="1">
    <source>
        <dbReference type="SAM" id="Coils"/>
    </source>
</evidence>
<dbReference type="Proteomes" id="UP000023541">
    <property type="component" value="Unassembled WGS sequence"/>
</dbReference>
<gene>
    <name evidence="3" type="ORF">ATO12_07435</name>
</gene>
<dbReference type="OrthoDB" id="767035at2"/>
<keyword evidence="2" id="KW-0732">Signal</keyword>
<evidence type="ECO:0008006" key="5">
    <source>
        <dbReference type="Google" id="ProtNLM"/>
    </source>
</evidence>
<organism evidence="3 4">
    <name type="scientific">Aquimarina atlantica</name>
    <dbReference type="NCBI Taxonomy" id="1317122"/>
    <lineage>
        <taxon>Bacteria</taxon>
        <taxon>Pseudomonadati</taxon>
        <taxon>Bacteroidota</taxon>
        <taxon>Flavobacteriia</taxon>
        <taxon>Flavobacteriales</taxon>
        <taxon>Flavobacteriaceae</taxon>
        <taxon>Aquimarina</taxon>
    </lineage>
</organism>
<dbReference type="AlphaFoldDB" id="A0A023BNK9"/>
<keyword evidence="4" id="KW-1185">Reference proteome</keyword>